<protein>
    <submittedName>
        <fullName evidence="1">Uncharacterized protein</fullName>
    </submittedName>
</protein>
<dbReference type="EMBL" id="AP024488">
    <property type="protein sequence ID" value="BCS97552.1"/>
    <property type="molecule type" value="Genomic_DNA"/>
</dbReference>
<dbReference type="Proteomes" id="UP001320148">
    <property type="component" value="Chromosome"/>
</dbReference>
<gene>
    <name evidence="1" type="ORF">DSLASN_31840</name>
</gene>
<evidence type="ECO:0000313" key="2">
    <source>
        <dbReference type="Proteomes" id="UP001320148"/>
    </source>
</evidence>
<name>A0ABM7PJH9_9BACT</name>
<organism evidence="1 2">
    <name type="scientific">Desulfoluna limicola</name>
    <dbReference type="NCBI Taxonomy" id="2810562"/>
    <lineage>
        <taxon>Bacteria</taxon>
        <taxon>Pseudomonadati</taxon>
        <taxon>Thermodesulfobacteriota</taxon>
        <taxon>Desulfobacteria</taxon>
        <taxon>Desulfobacterales</taxon>
        <taxon>Desulfolunaceae</taxon>
        <taxon>Desulfoluna</taxon>
    </lineage>
</organism>
<accession>A0ABM7PJH9</accession>
<evidence type="ECO:0000313" key="1">
    <source>
        <dbReference type="EMBL" id="BCS97552.1"/>
    </source>
</evidence>
<sequence>MQKNVSKEEWVDMFREIGLSEDLMMKWHQLFETRHPEVHEEFLAWLGISSDEITRIRENCR</sequence>
<keyword evidence="2" id="KW-1185">Reference proteome</keyword>
<proteinExistence type="predicted"/>
<reference evidence="1 2" key="1">
    <citation type="submission" date="2021-02" db="EMBL/GenBank/DDBJ databases">
        <title>Complete genome of Desulfoluna sp. strain ASN36.</title>
        <authorList>
            <person name="Takahashi A."/>
            <person name="Kojima H."/>
            <person name="Fukui M."/>
        </authorList>
    </citation>
    <scope>NUCLEOTIDE SEQUENCE [LARGE SCALE GENOMIC DNA]</scope>
    <source>
        <strain evidence="1 2">ASN36</strain>
    </source>
</reference>
<dbReference type="RefSeq" id="WP_236888965.1">
    <property type="nucleotide sequence ID" value="NZ_AP024488.1"/>
</dbReference>